<gene>
    <name evidence="1" type="ORF">NW762_011829</name>
</gene>
<accession>A0A9W8RNQ7</accession>
<dbReference type="EMBL" id="JAOQAZ010000030">
    <property type="protein sequence ID" value="KAJ4250571.1"/>
    <property type="molecule type" value="Genomic_DNA"/>
</dbReference>
<evidence type="ECO:0000313" key="1">
    <source>
        <dbReference type="EMBL" id="KAJ4250571.1"/>
    </source>
</evidence>
<dbReference type="OrthoDB" id="5042350at2759"/>
<sequence>MSSPAQAPAPAPLVEGAACEVKEDWDPRTPGVRIPQGLDSTLRVRRGDRVWVFRTNQGYGLTRRPEGASHVEGWVPLNLLTKGKKRVDPLPIELPAQFTSFGQGASQVTPDPAENILQETIRELWRSVKSDENIIKAAIPGMSEQSKKIFFHRNAPAYADIVYKFIVPQAKAIMGGGNFSVNHLRTLPQVSDSYPREPGIYVILYDDFGGVRSGGTVYNTAIYIGQTINFQARLTNHQSQMDVNNTSIHYRLATKADRMRMVPLLLQTDDTDLPNSFLDIAEFSMVCLLRSWYALLFNPNVPNAVGSYGIDYEGCLTFSRLMRQVQNRTNWNPSRTYGLNWNTPVLKHPKADLNWTGWYDESLGMYVYRTRRNVFLRNNTATIHWFGEKYQVPLEVAQDARLENAQAIHLVVEVYKTKDGEYLTHPFRFVRFPPMIGRNPELEKLRSLAIQIQWLDEGQTEWKQYYLERSRLWLTLPPPNQSIVGIYRQGLVILCDVEKTVYTNGPNWLPHPSPAQVQFLRYNHLEQKLVAETVQHRSIPWPQDNTMLENEQRLLALFPPNTNPNTIIGREPAPRWLPKQRKACDMCLSQRTTTKCIYNANDRSCQCCRPLNRPCTFSRAGNDIMDEFVQGKRLEELGIAVNISRNEGSMINTLEEPPFDPDIEAEEHGNLEEA</sequence>
<name>A0A9W8RNQ7_9HYPO</name>
<reference evidence="1" key="1">
    <citation type="submission" date="2022-09" db="EMBL/GenBank/DDBJ databases">
        <title>Fusarium specimens isolated from Avocado Roots.</title>
        <authorList>
            <person name="Stajich J."/>
            <person name="Roper C."/>
            <person name="Heimlech-Rivalta G."/>
        </authorList>
    </citation>
    <scope>NUCLEOTIDE SEQUENCE</scope>
    <source>
        <strain evidence="1">CF00136</strain>
    </source>
</reference>
<keyword evidence="2" id="KW-1185">Reference proteome</keyword>
<protein>
    <submittedName>
        <fullName evidence="1">Uncharacterized protein</fullName>
    </submittedName>
</protein>
<proteinExistence type="predicted"/>
<evidence type="ECO:0000313" key="2">
    <source>
        <dbReference type="Proteomes" id="UP001152049"/>
    </source>
</evidence>
<dbReference type="CDD" id="cd00719">
    <property type="entry name" value="GIY-YIG_SF"/>
    <property type="match status" value="1"/>
</dbReference>
<dbReference type="Proteomes" id="UP001152049">
    <property type="component" value="Unassembled WGS sequence"/>
</dbReference>
<dbReference type="AlphaFoldDB" id="A0A9W8RNQ7"/>
<organism evidence="1 2">
    <name type="scientific">Fusarium torreyae</name>
    <dbReference type="NCBI Taxonomy" id="1237075"/>
    <lineage>
        <taxon>Eukaryota</taxon>
        <taxon>Fungi</taxon>
        <taxon>Dikarya</taxon>
        <taxon>Ascomycota</taxon>
        <taxon>Pezizomycotina</taxon>
        <taxon>Sordariomycetes</taxon>
        <taxon>Hypocreomycetidae</taxon>
        <taxon>Hypocreales</taxon>
        <taxon>Nectriaceae</taxon>
        <taxon>Fusarium</taxon>
    </lineage>
</organism>
<comment type="caution">
    <text evidence="1">The sequence shown here is derived from an EMBL/GenBank/DDBJ whole genome shotgun (WGS) entry which is preliminary data.</text>
</comment>